<keyword evidence="1" id="KW-0812">Transmembrane</keyword>
<evidence type="ECO:0000256" key="1">
    <source>
        <dbReference type="SAM" id="Phobius"/>
    </source>
</evidence>
<keyword evidence="1" id="KW-0472">Membrane</keyword>
<evidence type="ECO:0000313" key="3">
    <source>
        <dbReference type="Proteomes" id="UP000637578"/>
    </source>
</evidence>
<keyword evidence="3" id="KW-1185">Reference proteome</keyword>
<dbReference type="EMBL" id="BMMK01000038">
    <property type="protein sequence ID" value="GGM77300.1"/>
    <property type="molecule type" value="Genomic_DNA"/>
</dbReference>
<feature type="transmembrane region" description="Helical" evidence="1">
    <location>
        <begin position="41"/>
        <end position="62"/>
    </location>
</feature>
<reference evidence="2" key="2">
    <citation type="submission" date="2020-09" db="EMBL/GenBank/DDBJ databases">
        <authorList>
            <person name="Sun Q."/>
            <person name="Zhou Y."/>
        </authorList>
    </citation>
    <scope>NUCLEOTIDE SEQUENCE</scope>
    <source>
        <strain evidence="2">CGMCC 4.5737</strain>
    </source>
</reference>
<dbReference type="AlphaFoldDB" id="A0A8J3CJD6"/>
<proteinExistence type="predicted"/>
<gene>
    <name evidence="2" type="ORF">GCM10012275_54970</name>
</gene>
<reference evidence="2" key="1">
    <citation type="journal article" date="2014" name="Int. J. Syst. Evol. Microbiol.">
        <title>Complete genome sequence of Corynebacterium casei LMG S-19264T (=DSM 44701T), isolated from a smear-ripened cheese.</title>
        <authorList>
            <consortium name="US DOE Joint Genome Institute (JGI-PGF)"/>
            <person name="Walter F."/>
            <person name="Albersmeier A."/>
            <person name="Kalinowski J."/>
            <person name="Ruckert C."/>
        </authorList>
    </citation>
    <scope>NUCLEOTIDE SEQUENCE</scope>
    <source>
        <strain evidence="2">CGMCC 4.5737</strain>
    </source>
</reference>
<evidence type="ECO:0000313" key="2">
    <source>
        <dbReference type="EMBL" id="GGM77300.1"/>
    </source>
</evidence>
<name>A0A8J3CJD6_9PSEU</name>
<feature type="transmembrane region" description="Helical" evidence="1">
    <location>
        <begin position="96"/>
        <end position="116"/>
    </location>
</feature>
<dbReference type="Proteomes" id="UP000637578">
    <property type="component" value="Unassembled WGS sequence"/>
</dbReference>
<protein>
    <submittedName>
        <fullName evidence="2">Uncharacterized protein</fullName>
    </submittedName>
</protein>
<feature type="transmembrane region" description="Helical" evidence="1">
    <location>
        <begin position="69"/>
        <end position="90"/>
    </location>
</feature>
<organism evidence="2 3">
    <name type="scientific">Longimycelium tulufanense</name>
    <dbReference type="NCBI Taxonomy" id="907463"/>
    <lineage>
        <taxon>Bacteria</taxon>
        <taxon>Bacillati</taxon>
        <taxon>Actinomycetota</taxon>
        <taxon>Actinomycetes</taxon>
        <taxon>Pseudonocardiales</taxon>
        <taxon>Pseudonocardiaceae</taxon>
        <taxon>Longimycelium</taxon>
    </lineage>
</organism>
<accession>A0A8J3CJD6</accession>
<comment type="caution">
    <text evidence="2">The sequence shown here is derived from an EMBL/GenBank/DDBJ whole genome shotgun (WGS) entry which is preliminary data.</text>
</comment>
<keyword evidence="1" id="KW-1133">Transmembrane helix</keyword>
<sequence length="128" mass="14119">MHSRPLAPRLEAAAPVLVTGSTWVELLLATLGLYAMDDNPLRTAFAFYLTLWLYLLWGVTYARSWAPRPLVYVAARIPIVPLVALGLAWFMPLPAAAVVEVLLWTGPLGLVLALLVRQRRVGADLKET</sequence>
<feature type="transmembrane region" description="Helical" evidence="1">
    <location>
        <begin position="12"/>
        <end position="35"/>
    </location>
</feature>